<accession>A0AAN3MDW8</accession>
<dbReference type="Proteomes" id="UP000005056">
    <property type="component" value="Unassembled WGS sequence"/>
</dbReference>
<organism evidence="1 2">
    <name type="scientific">Escherichia coli MS 85-1</name>
    <dbReference type="NCBI Taxonomy" id="679202"/>
    <lineage>
        <taxon>Bacteria</taxon>
        <taxon>Pseudomonadati</taxon>
        <taxon>Pseudomonadota</taxon>
        <taxon>Gammaproteobacteria</taxon>
        <taxon>Enterobacterales</taxon>
        <taxon>Enterobacteriaceae</taxon>
        <taxon>Escherichia</taxon>
    </lineage>
</organism>
<comment type="caution">
    <text evidence="1">The sequence shown here is derived from an EMBL/GenBank/DDBJ whole genome shotgun (WGS) entry which is preliminary data.</text>
</comment>
<gene>
    <name evidence="1" type="ORF">HMPREF9350_00750</name>
</gene>
<sequence>MVVMALAAIRKSYNRHFISLFAVVTHTKDHIQRKICLLTVHCETI</sequence>
<proteinExistence type="predicted"/>
<name>A0AAN3MDW8_ECOLX</name>
<evidence type="ECO:0000313" key="1">
    <source>
        <dbReference type="EMBL" id="EFU37443.1"/>
    </source>
</evidence>
<protein>
    <submittedName>
        <fullName evidence="1">Uncharacterized protein</fullName>
    </submittedName>
</protein>
<dbReference type="AlphaFoldDB" id="A0AAN3MDW8"/>
<dbReference type="EMBL" id="ADWQ01000002">
    <property type="protein sequence ID" value="EFU37443.1"/>
    <property type="molecule type" value="Genomic_DNA"/>
</dbReference>
<reference evidence="1 2" key="1">
    <citation type="submission" date="2010-09" db="EMBL/GenBank/DDBJ databases">
        <authorList>
            <person name="Weinstock G."/>
            <person name="Sodergren E."/>
            <person name="Clifton S."/>
            <person name="Fulton L."/>
            <person name="Fulton B."/>
            <person name="Courtney L."/>
            <person name="Fronick C."/>
            <person name="Harrison M."/>
            <person name="Strong C."/>
            <person name="Farmer C."/>
            <person name="Delahaunty K."/>
            <person name="Markovic C."/>
            <person name="Hall O."/>
            <person name="Minx P."/>
            <person name="Tomlinson C."/>
            <person name="Mitreva M."/>
            <person name="Hou S."/>
            <person name="Chen J."/>
            <person name="Wollam A."/>
            <person name="Pepin K.H."/>
            <person name="Johnson M."/>
            <person name="Bhonagiri V."/>
            <person name="Zhang X."/>
            <person name="Suruliraj S."/>
            <person name="Warren W."/>
            <person name="Chinwalla A."/>
            <person name="Mardis E.R."/>
            <person name="Wilson R.K."/>
        </authorList>
    </citation>
    <scope>NUCLEOTIDE SEQUENCE [LARGE SCALE GENOMIC DNA]</scope>
    <source>
        <strain evidence="1 2">MS 85-1</strain>
    </source>
</reference>
<evidence type="ECO:0000313" key="2">
    <source>
        <dbReference type="Proteomes" id="UP000005056"/>
    </source>
</evidence>